<accession>A0A437MMZ7</accession>
<dbReference type="OrthoDB" id="9815600at2"/>
<evidence type="ECO:0000256" key="1">
    <source>
        <dbReference type="SAM" id="Coils"/>
    </source>
</evidence>
<dbReference type="RefSeq" id="WP_127785643.1">
    <property type="nucleotide sequence ID" value="NZ_SACL01000001.1"/>
</dbReference>
<feature type="coiled-coil region" evidence="1">
    <location>
        <begin position="41"/>
        <end position="75"/>
    </location>
</feature>
<keyword evidence="3" id="KW-1185">Reference proteome</keyword>
<dbReference type="AlphaFoldDB" id="A0A437MMZ7"/>
<protein>
    <submittedName>
        <fullName evidence="2">Septum formation initiator protein</fullName>
    </submittedName>
</protein>
<organism evidence="2 3">
    <name type="scientific">Rhodovarius crocodyli</name>
    <dbReference type="NCBI Taxonomy" id="1979269"/>
    <lineage>
        <taxon>Bacteria</taxon>
        <taxon>Pseudomonadati</taxon>
        <taxon>Pseudomonadota</taxon>
        <taxon>Alphaproteobacteria</taxon>
        <taxon>Acetobacterales</taxon>
        <taxon>Roseomonadaceae</taxon>
        <taxon>Rhodovarius</taxon>
    </lineage>
</organism>
<name>A0A437MMZ7_9PROT</name>
<keyword evidence="1" id="KW-0175">Coiled coil</keyword>
<sequence length="112" mass="12869">MGFWRGLKRRVKAAVPFLFFSVLGSYFVWHSVHGERGTLAREHRQEDIQEARRLLAAAQTELAVVQRRVAGLRSDALDRDQLDERSRALLNLSDPQDIVVPYGPGQRLFRPE</sequence>
<gene>
    <name evidence="2" type="ORF">EOD42_02670</name>
</gene>
<dbReference type="Pfam" id="PF04977">
    <property type="entry name" value="DivIC"/>
    <property type="match status" value="1"/>
</dbReference>
<dbReference type="EMBL" id="SACL01000001">
    <property type="protein sequence ID" value="RVT99028.1"/>
    <property type="molecule type" value="Genomic_DNA"/>
</dbReference>
<evidence type="ECO:0000313" key="2">
    <source>
        <dbReference type="EMBL" id="RVT99028.1"/>
    </source>
</evidence>
<dbReference type="Proteomes" id="UP000282957">
    <property type="component" value="Unassembled WGS sequence"/>
</dbReference>
<reference evidence="2 3" key="1">
    <citation type="submission" date="2019-01" db="EMBL/GenBank/DDBJ databases">
        <authorList>
            <person name="Chen W.-M."/>
        </authorList>
    </citation>
    <scope>NUCLEOTIDE SEQUENCE [LARGE SCALE GENOMIC DNA]</scope>
    <source>
        <strain evidence="2 3">CCP-6</strain>
    </source>
</reference>
<proteinExistence type="predicted"/>
<evidence type="ECO:0000313" key="3">
    <source>
        <dbReference type="Proteomes" id="UP000282957"/>
    </source>
</evidence>
<dbReference type="InterPro" id="IPR007060">
    <property type="entry name" value="FtsL/DivIC"/>
</dbReference>
<comment type="caution">
    <text evidence="2">The sequence shown here is derived from an EMBL/GenBank/DDBJ whole genome shotgun (WGS) entry which is preliminary data.</text>
</comment>